<keyword evidence="2 5" id="KW-0545">Nucleotide biosynthesis</keyword>
<feature type="binding site" evidence="5">
    <location>
        <position position="36"/>
    </location>
    <ligand>
        <name>AMP</name>
        <dbReference type="ChEBI" id="CHEBI:456215"/>
    </ligand>
</feature>
<dbReference type="GO" id="GO:0004017">
    <property type="term" value="F:AMP kinase activity"/>
    <property type="evidence" value="ECO:0007669"/>
    <property type="project" value="UniProtKB-UniRule"/>
</dbReference>
<keyword evidence="5" id="KW-0963">Cytoplasm</keyword>
<feature type="binding site" evidence="5">
    <location>
        <position position="140"/>
    </location>
    <ligand>
        <name>AMP</name>
        <dbReference type="ChEBI" id="CHEBI:456215"/>
    </ligand>
</feature>
<dbReference type="PANTHER" id="PTHR23359">
    <property type="entry name" value="NUCLEOTIDE KINASE"/>
    <property type="match status" value="1"/>
</dbReference>
<comment type="similarity">
    <text evidence="5 6">Belongs to the adenylate kinase family.</text>
</comment>
<comment type="caution">
    <text evidence="5">Lacks conserved residue(s) required for the propagation of feature annotation.</text>
</comment>
<dbReference type="GO" id="GO:0005737">
    <property type="term" value="C:cytoplasm"/>
    <property type="evidence" value="ECO:0007669"/>
    <property type="project" value="UniProtKB-SubCell"/>
</dbReference>
<keyword evidence="5 7" id="KW-0067">ATP-binding</keyword>
<dbReference type="OrthoDB" id="9805030at2"/>
<dbReference type="Proteomes" id="UP000295705">
    <property type="component" value="Unassembled WGS sequence"/>
</dbReference>
<keyword evidence="4 5" id="KW-0418">Kinase</keyword>
<dbReference type="CDD" id="cd01428">
    <property type="entry name" value="ADK"/>
    <property type="match status" value="1"/>
</dbReference>
<name>A0A4R6UMB6_9PSEU</name>
<comment type="domain">
    <text evidence="5">Consists of three domains, a large central CORE domain and two small peripheral domains, NMPbind and LID, which undergo movements during catalysis. The LID domain closes over the site of phosphoryl transfer upon ATP binding. Assembling and dissambling the active center during each catalytic cycle provides an effective means to prevent ATP hydrolysis.</text>
</comment>
<sequence>MRIVLVGPPGAGKGTQAARLAERLDAPHISTGDIFRENMKNETELGKEAQRYVDAGDLVPDEVTVKMVKDRLAQPDAQEGFLLDGFPRNTAQADELQKVLGDLGQRLDAVLVFEVEDEELIKRLMARGRSDDTEETIRHRQEVYRSETEPLIAHYQDIAVRVDAVGTIDEITDRAMDALADEPDD</sequence>
<evidence type="ECO:0000256" key="1">
    <source>
        <dbReference type="ARBA" id="ARBA00022679"/>
    </source>
</evidence>
<dbReference type="RefSeq" id="WP_133829601.1">
    <property type="nucleotide sequence ID" value="NZ_BAABHR010000067.1"/>
</dbReference>
<comment type="catalytic activity">
    <reaction evidence="5 7">
        <text>AMP + ATP = 2 ADP</text>
        <dbReference type="Rhea" id="RHEA:12973"/>
        <dbReference type="ChEBI" id="CHEBI:30616"/>
        <dbReference type="ChEBI" id="CHEBI:456215"/>
        <dbReference type="ChEBI" id="CHEBI:456216"/>
        <dbReference type="EC" id="2.7.4.3"/>
    </reaction>
</comment>
<comment type="pathway">
    <text evidence="5">Purine metabolism; AMP biosynthesis via salvage pathway; AMP from ADP: step 1/1.</text>
</comment>
<comment type="caution">
    <text evidence="8">The sequence shown here is derived from an EMBL/GenBank/DDBJ whole genome shotgun (WGS) entry which is preliminary data.</text>
</comment>
<evidence type="ECO:0000256" key="3">
    <source>
        <dbReference type="ARBA" id="ARBA00022741"/>
    </source>
</evidence>
<evidence type="ECO:0000313" key="8">
    <source>
        <dbReference type="EMBL" id="TDQ47852.1"/>
    </source>
</evidence>
<evidence type="ECO:0000256" key="5">
    <source>
        <dbReference type="HAMAP-Rule" id="MF_00235"/>
    </source>
</evidence>
<feature type="region of interest" description="NMP" evidence="5">
    <location>
        <begin position="30"/>
        <end position="59"/>
    </location>
</feature>
<organism evidence="8 9">
    <name type="scientific">Actinomycetospora succinea</name>
    <dbReference type="NCBI Taxonomy" id="663603"/>
    <lineage>
        <taxon>Bacteria</taxon>
        <taxon>Bacillati</taxon>
        <taxon>Actinomycetota</taxon>
        <taxon>Actinomycetes</taxon>
        <taxon>Pseudonocardiales</taxon>
        <taxon>Pseudonocardiaceae</taxon>
        <taxon>Actinomycetospora</taxon>
    </lineage>
</organism>
<dbReference type="GO" id="GO:0044209">
    <property type="term" value="P:AMP salvage"/>
    <property type="evidence" value="ECO:0007669"/>
    <property type="project" value="UniProtKB-UniRule"/>
</dbReference>
<comment type="function">
    <text evidence="5">Catalyzes the reversible transfer of the terminal phosphate group between ATP and AMP. Plays an important role in cellular energy homeostasis and in adenine nucleotide metabolism.</text>
</comment>
<dbReference type="NCBIfam" id="NF011104">
    <property type="entry name" value="PRK14531.1"/>
    <property type="match status" value="1"/>
</dbReference>
<keyword evidence="1 5" id="KW-0808">Transferase</keyword>
<feature type="binding site" evidence="5">
    <location>
        <position position="92"/>
    </location>
    <ligand>
        <name>AMP</name>
        <dbReference type="ChEBI" id="CHEBI:456215"/>
    </ligand>
</feature>
<feature type="binding site" evidence="5">
    <location>
        <position position="127"/>
    </location>
    <ligand>
        <name>ATP</name>
        <dbReference type="ChEBI" id="CHEBI:30616"/>
    </ligand>
</feature>
<evidence type="ECO:0000256" key="7">
    <source>
        <dbReference type="RuleBase" id="RU003331"/>
    </source>
</evidence>
<dbReference type="NCBIfam" id="NF001381">
    <property type="entry name" value="PRK00279.1-3"/>
    <property type="match status" value="1"/>
</dbReference>
<dbReference type="Gene3D" id="3.40.50.300">
    <property type="entry name" value="P-loop containing nucleotide triphosphate hydrolases"/>
    <property type="match status" value="1"/>
</dbReference>
<dbReference type="HAMAP" id="MF_00235">
    <property type="entry name" value="Adenylate_kinase_Adk"/>
    <property type="match status" value="1"/>
</dbReference>
<evidence type="ECO:0000256" key="6">
    <source>
        <dbReference type="RuleBase" id="RU003330"/>
    </source>
</evidence>
<keyword evidence="9" id="KW-1185">Reference proteome</keyword>
<dbReference type="EC" id="2.7.4.3" evidence="5 7"/>
<dbReference type="AlphaFoldDB" id="A0A4R6UMB6"/>
<comment type="subunit">
    <text evidence="5 7">Monomer.</text>
</comment>
<accession>A0A4R6UMB6</accession>
<comment type="subcellular location">
    <subcellularLocation>
        <location evidence="5 7">Cytoplasm</location>
    </subcellularLocation>
</comment>
<dbReference type="NCBIfam" id="NF011101">
    <property type="entry name" value="PRK14528.1"/>
    <property type="match status" value="1"/>
</dbReference>
<gene>
    <name evidence="5" type="primary">adk</name>
    <name evidence="8" type="ORF">EV188_112122</name>
</gene>
<dbReference type="InterPro" id="IPR000850">
    <property type="entry name" value="Adenylat/UMP-CMP_kin"/>
</dbReference>
<dbReference type="Pfam" id="PF00406">
    <property type="entry name" value="ADK"/>
    <property type="match status" value="1"/>
</dbReference>
<proteinExistence type="inferred from homology"/>
<feature type="binding site" evidence="5">
    <location>
        <begin position="57"/>
        <end position="59"/>
    </location>
    <ligand>
        <name>AMP</name>
        <dbReference type="ChEBI" id="CHEBI:456215"/>
    </ligand>
</feature>
<feature type="binding site" evidence="5">
    <location>
        <position position="166"/>
    </location>
    <ligand>
        <name>ATP</name>
        <dbReference type="ChEBI" id="CHEBI:30616"/>
    </ligand>
</feature>
<protein>
    <recommendedName>
        <fullName evidence="5 7">Adenylate kinase</fullName>
        <shortName evidence="5">AK</shortName>
        <ecNumber evidence="5 7">2.7.4.3</ecNumber>
    </recommendedName>
    <alternativeName>
        <fullName evidence="5">ATP-AMP transphosphorylase</fullName>
    </alternativeName>
    <alternativeName>
        <fullName evidence="5">ATP:AMP phosphotransferase</fullName>
    </alternativeName>
    <alternativeName>
        <fullName evidence="5">Adenylate monophosphate kinase</fullName>
    </alternativeName>
</protein>
<dbReference type="GO" id="GO:0005524">
    <property type="term" value="F:ATP binding"/>
    <property type="evidence" value="ECO:0007669"/>
    <property type="project" value="UniProtKB-UniRule"/>
</dbReference>
<keyword evidence="3 5" id="KW-0547">Nucleotide-binding</keyword>
<feature type="binding site" evidence="5">
    <location>
        <position position="129"/>
    </location>
    <ligand>
        <name>AMP</name>
        <dbReference type="ChEBI" id="CHEBI:456215"/>
    </ligand>
</feature>
<dbReference type="InterPro" id="IPR027417">
    <property type="entry name" value="P-loop_NTPase"/>
</dbReference>
<dbReference type="UniPathway" id="UPA00588">
    <property type="reaction ID" value="UER00649"/>
</dbReference>
<dbReference type="SUPFAM" id="SSF52540">
    <property type="entry name" value="P-loop containing nucleoside triphosphate hydrolases"/>
    <property type="match status" value="1"/>
</dbReference>
<feature type="binding site" evidence="5">
    <location>
        <begin position="85"/>
        <end position="88"/>
    </location>
    <ligand>
        <name>AMP</name>
        <dbReference type="ChEBI" id="CHEBI:456215"/>
    </ligand>
</feature>
<dbReference type="PROSITE" id="PS00113">
    <property type="entry name" value="ADENYLATE_KINASE"/>
    <property type="match status" value="1"/>
</dbReference>
<dbReference type="NCBIfam" id="NF011100">
    <property type="entry name" value="PRK14527.1"/>
    <property type="match status" value="1"/>
</dbReference>
<feature type="binding site" evidence="5">
    <location>
        <position position="31"/>
    </location>
    <ligand>
        <name>AMP</name>
        <dbReference type="ChEBI" id="CHEBI:456215"/>
    </ligand>
</feature>
<evidence type="ECO:0000256" key="4">
    <source>
        <dbReference type="ARBA" id="ARBA00022777"/>
    </source>
</evidence>
<dbReference type="InterPro" id="IPR033690">
    <property type="entry name" value="Adenylat_kinase_CS"/>
</dbReference>
<evidence type="ECO:0000256" key="2">
    <source>
        <dbReference type="ARBA" id="ARBA00022727"/>
    </source>
</evidence>
<dbReference type="EMBL" id="SNYO01000012">
    <property type="protein sequence ID" value="TDQ47852.1"/>
    <property type="molecule type" value="Genomic_DNA"/>
</dbReference>
<feature type="binding site" evidence="5">
    <location>
        <begin position="10"/>
        <end position="15"/>
    </location>
    <ligand>
        <name>ATP</name>
        <dbReference type="ChEBI" id="CHEBI:30616"/>
    </ligand>
</feature>
<evidence type="ECO:0000313" key="9">
    <source>
        <dbReference type="Proteomes" id="UP000295705"/>
    </source>
</evidence>
<dbReference type="PRINTS" id="PR00094">
    <property type="entry name" value="ADENYLTKNASE"/>
</dbReference>
<reference evidence="8 9" key="1">
    <citation type="submission" date="2019-03" db="EMBL/GenBank/DDBJ databases">
        <title>Genomic Encyclopedia of Type Strains, Phase IV (KMG-IV): sequencing the most valuable type-strain genomes for metagenomic binning, comparative biology and taxonomic classification.</title>
        <authorList>
            <person name="Goeker M."/>
        </authorList>
    </citation>
    <scope>NUCLEOTIDE SEQUENCE [LARGE SCALE GENOMIC DNA]</scope>
    <source>
        <strain evidence="8 9">DSM 45775</strain>
    </source>
</reference>